<keyword evidence="1" id="KW-0812">Transmembrane</keyword>
<dbReference type="EMBL" id="HBIR01009811">
    <property type="protein sequence ID" value="CAE0533210.1"/>
    <property type="molecule type" value="Transcribed_RNA"/>
</dbReference>
<sequence length="377" mass="41214">MPAAAIDAVATVAAGLFYTQSLLPLWLFNLRVNGRWDGLVLIFSTDETAARRAVAESTFSANRTTVVRLTTVSSRRHQPRRQQEYVSLKTRIFDMVPAEFDWVERLLVLDTDIMATRRLRAFLSGVAGGVMEVAWPRSGRCDPRVEVVVPAERPTLQVARWLRGPFALGSPSNAWGDRIATHLNTAVQLQHRRCSARCLARWASASASPFSQEDHPGRGLWQASPHVHSPALPTGACARRSLSALRLPWGLVDPLPTRRRRQRRVLVPIIALRSPPTPLLILYAADTNAARRHLRSARHGAPAESFLIAHALARAASTEQHVAVPARCVDAAARLEWAAAAFGLGSALWAVGVLGAAICVCSAATRRRRITLIFGAA</sequence>
<reference evidence="2" key="1">
    <citation type="submission" date="2021-01" db="EMBL/GenBank/DDBJ databases">
        <authorList>
            <person name="Corre E."/>
            <person name="Pelletier E."/>
            <person name="Niang G."/>
            <person name="Scheremetjew M."/>
            <person name="Finn R."/>
            <person name="Kale V."/>
            <person name="Holt S."/>
            <person name="Cochrane G."/>
            <person name="Meng A."/>
            <person name="Brown T."/>
            <person name="Cohen L."/>
        </authorList>
    </citation>
    <scope>NUCLEOTIDE SEQUENCE</scope>
    <source>
        <strain evidence="2">379</strain>
    </source>
</reference>
<evidence type="ECO:0000313" key="2">
    <source>
        <dbReference type="EMBL" id="CAE0533210.1"/>
    </source>
</evidence>
<accession>A0A7S3W2W8</accession>
<proteinExistence type="predicted"/>
<protein>
    <submittedName>
        <fullName evidence="2">Uncharacterized protein</fullName>
    </submittedName>
</protein>
<keyword evidence="1" id="KW-1133">Transmembrane helix</keyword>
<evidence type="ECO:0000256" key="1">
    <source>
        <dbReference type="SAM" id="Phobius"/>
    </source>
</evidence>
<dbReference type="AlphaFoldDB" id="A0A7S3W2W8"/>
<gene>
    <name evidence="2" type="ORF">EHUX00137_LOCUS6913</name>
</gene>
<keyword evidence="1" id="KW-0472">Membrane</keyword>
<name>A0A7S3W2W8_EMIHU</name>
<organism evidence="2">
    <name type="scientific">Emiliania huxleyi</name>
    <name type="common">Coccolithophore</name>
    <name type="synonym">Pontosphaera huxleyi</name>
    <dbReference type="NCBI Taxonomy" id="2903"/>
    <lineage>
        <taxon>Eukaryota</taxon>
        <taxon>Haptista</taxon>
        <taxon>Haptophyta</taxon>
        <taxon>Prymnesiophyceae</taxon>
        <taxon>Isochrysidales</taxon>
        <taxon>Noelaerhabdaceae</taxon>
        <taxon>Emiliania</taxon>
    </lineage>
</organism>
<feature type="transmembrane region" description="Helical" evidence="1">
    <location>
        <begin position="337"/>
        <end position="364"/>
    </location>
</feature>